<accession>A0A9W7F5B1</accession>
<organism evidence="2 3">
    <name type="scientific">Triparma strigata</name>
    <dbReference type="NCBI Taxonomy" id="1606541"/>
    <lineage>
        <taxon>Eukaryota</taxon>
        <taxon>Sar</taxon>
        <taxon>Stramenopiles</taxon>
        <taxon>Ochrophyta</taxon>
        <taxon>Bolidophyceae</taxon>
        <taxon>Parmales</taxon>
        <taxon>Triparmaceae</taxon>
        <taxon>Triparma</taxon>
    </lineage>
</organism>
<keyword evidence="1" id="KW-0808">Transferase</keyword>
<evidence type="ECO:0000256" key="1">
    <source>
        <dbReference type="ARBA" id="ARBA00022679"/>
    </source>
</evidence>
<comment type="caution">
    <text evidence="2">The sequence shown here is derived from an EMBL/GenBank/DDBJ whole genome shotgun (WGS) entry which is preliminary data.</text>
</comment>
<dbReference type="GO" id="GO:0000030">
    <property type="term" value="F:mannosyltransferase activity"/>
    <property type="evidence" value="ECO:0007669"/>
    <property type="project" value="TreeGrafter"/>
</dbReference>
<dbReference type="PANTHER" id="PTHR32385">
    <property type="entry name" value="MANNOSYL PHOSPHORYLINOSITOL CERAMIDE SYNTHASE"/>
    <property type="match status" value="1"/>
</dbReference>
<evidence type="ECO:0000313" key="2">
    <source>
        <dbReference type="EMBL" id="GMI01399.1"/>
    </source>
</evidence>
<protein>
    <recommendedName>
        <fullName evidence="4">Glycosyltransferase family 32 protein</fullName>
    </recommendedName>
</protein>
<dbReference type="InterPro" id="IPR051706">
    <property type="entry name" value="Glycosyltransferase_domain"/>
</dbReference>
<sequence length="379" mass="43152">MISRKSLVTVAVVFILSIIVKTQILPLTIFVDSWPGLGEPDPDFNISLTVATLTDTRILGPDSDPPGRHIVDTSKNYKYIWQTAKHQSDVPPKVAERIKKFAPNYEYVFHDDAAAEEFLAKHFDERVLAKYKGFKVGAHKADLWRYCVLFKMGGVYMDIETVLLRSMDEILADASPHVTYTVNSAVPDTVMQGFIAAPPNSAFFEKCIQDVMDTPEEEIDKDYLLHTRKFFKRLMNLVRTYPQVGQLWVPKKVTGEGQPRQKWVLFEESCNREEYEACGYQSDVYNNCCIIQDTFHRPMMFTRYPDFPWGGKSSNKKQRVRKDHLSHRAKSFANILRGEASGSAFWMQAGQWLLSLGLASGAVDLCSGLKGSMVVRKER</sequence>
<dbReference type="OrthoDB" id="3647at2759"/>
<keyword evidence="3" id="KW-1185">Reference proteome</keyword>
<evidence type="ECO:0008006" key="4">
    <source>
        <dbReference type="Google" id="ProtNLM"/>
    </source>
</evidence>
<dbReference type="InterPro" id="IPR029044">
    <property type="entry name" value="Nucleotide-diphossugar_trans"/>
</dbReference>
<evidence type="ECO:0000313" key="3">
    <source>
        <dbReference type="Proteomes" id="UP001165085"/>
    </source>
</evidence>
<dbReference type="EMBL" id="BRXY01000580">
    <property type="protein sequence ID" value="GMI01399.1"/>
    <property type="molecule type" value="Genomic_DNA"/>
</dbReference>
<proteinExistence type="predicted"/>
<dbReference type="GO" id="GO:0016020">
    <property type="term" value="C:membrane"/>
    <property type="evidence" value="ECO:0007669"/>
    <property type="project" value="GOC"/>
</dbReference>
<dbReference type="SUPFAM" id="SSF53448">
    <property type="entry name" value="Nucleotide-diphospho-sugar transferases"/>
    <property type="match status" value="1"/>
</dbReference>
<dbReference type="InterPro" id="IPR007577">
    <property type="entry name" value="GlycoTrfase_DXD_sugar-bd_CS"/>
</dbReference>
<dbReference type="PANTHER" id="PTHR32385:SF15">
    <property type="entry name" value="INOSITOL PHOSPHOCERAMIDE MANNOSYLTRANSFERASE 1"/>
    <property type="match status" value="1"/>
</dbReference>
<dbReference type="AlphaFoldDB" id="A0A9W7F5B1"/>
<dbReference type="GO" id="GO:0051999">
    <property type="term" value="P:mannosyl-inositol phosphorylceramide biosynthetic process"/>
    <property type="evidence" value="ECO:0007669"/>
    <property type="project" value="TreeGrafter"/>
</dbReference>
<dbReference type="Proteomes" id="UP001165085">
    <property type="component" value="Unassembled WGS sequence"/>
</dbReference>
<reference evidence="3" key="1">
    <citation type="journal article" date="2023" name="Commun. Biol.">
        <title>Genome analysis of Parmales, the sister group of diatoms, reveals the evolutionary specialization of diatoms from phago-mixotrophs to photoautotrophs.</title>
        <authorList>
            <person name="Ban H."/>
            <person name="Sato S."/>
            <person name="Yoshikawa S."/>
            <person name="Yamada K."/>
            <person name="Nakamura Y."/>
            <person name="Ichinomiya M."/>
            <person name="Sato N."/>
            <person name="Blanc-Mathieu R."/>
            <person name="Endo H."/>
            <person name="Kuwata A."/>
            <person name="Ogata H."/>
        </authorList>
    </citation>
    <scope>NUCLEOTIDE SEQUENCE [LARGE SCALE GENOMIC DNA]</scope>
    <source>
        <strain evidence="3">NIES 3701</strain>
    </source>
</reference>
<gene>
    <name evidence="2" type="ORF">TrST_g11533</name>
</gene>
<dbReference type="Pfam" id="PF04488">
    <property type="entry name" value="Gly_transf_sug"/>
    <property type="match status" value="1"/>
</dbReference>
<dbReference type="Gene3D" id="3.90.550.20">
    <property type="match status" value="1"/>
</dbReference>
<name>A0A9W7F5B1_9STRA</name>